<dbReference type="RefSeq" id="WP_238074202.1">
    <property type="nucleotide sequence ID" value="NZ_JAKNJB010000017.1"/>
</dbReference>
<evidence type="ECO:0000313" key="1">
    <source>
        <dbReference type="EMBL" id="MCG4527570.1"/>
    </source>
</evidence>
<accession>A0ABS9M9V3</accession>
<evidence type="ECO:0000313" key="2">
    <source>
        <dbReference type="Proteomes" id="UP001200313"/>
    </source>
</evidence>
<protein>
    <recommendedName>
        <fullName evidence="3">N-acetyltransferase domain-containing protein</fullName>
    </recommendedName>
</protein>
<keyword evidence="2" id="KW-1185">Reference proteome</keyword>
<comment type="caution">
    <text evidence="1">The sequence shown here is derived from an EMBL/GenBank/DDBJ whole genome shotgun (WGS) entry which is preliminary data.</text>
</comment>
<name>A0ABS9M9V3_9FIRM</name>
<dbReference type="InterPro" id="IPR016181">
    <property type="entry name" value="Acyl_CoA_acyltransferase"/>
</dbReference>
<dbReference type="Proteomes" id="UP001200313">
    <property type="component" value="Unassembled WGS sequence"/>
</dbReference>
<reference evidence="1 2" key="1">
    <citation type="submission" date="2022-01" db="EMBL/GenBank/DDBJ databases">
        <title>Collection of gut derived symbiotic bacterial strains cultured from healthy donors.</title>
        <authorList>
            <person name="Lin H."/>
            <person name="Kohout C."/>
            <person name="Waligurski E."/>
            <person name="Pamer E.G."/>
        </authorList>
    </citation>
    <scope>NUCLEOTIDE SEQUENCE [LARGE SCALE GENOMIC DNA]</scope>
    <source>
        <strain evidence="1 2">DFI.3.7</strain>
    </source>
</reference>
<dbReference type="Gene3D" id="3.40.630.30">
    <property type="match status" value="1"/>
</dbReference>
<evidence type="ECO:0008006" key="3">
    <source>
        <dbReference type="Google" id="ProtNLM"/>
    </source>
</evidence>
<gene>
    <name evidence="1" type="ORF">L0P79_10825</name>
</gene>
<proteinExistence type="predicted"/>
<dbReference type="SUPFAM" id="SSF55729">
    <property type="entry name" value="Acyl-CoA N-acyltransferases (Nat)"/>
    <property type="match status" value="1"/>
</dbReference>
<sequence>MVDKPLWAKMLYTRALGTPYVRGKPVEVGKNLSRYKADAPVMISDTVYGQEIYWFEVGDLLIAVEPVLYSVSYGALETLRLVHGRQITIDGKAYNCRLIQAIQEGEPRMSDEMDDLEKVAHGWSVFSRKRFLSQEGDFNRILGTAAPANLSMGYAWYPVLEPLAQKPEALVGKKVLLDTGSRGIVSGMLKDASDYELLIGSVSFALLDPNCMCRVSGGDIVVSSDDISKLQETDNMEYHVRQLTAEDERSIQSLSTRIQNEYLGEILSMEGFPYGLFARNKLVGYCMLCPVHGTLGMPKKEVLRVRPEDGLLIDDVFILQEHRAKGRTEFLVKTSMAKAVKEKGWGEDGTTHWIFLLPADEEEPVFFKSLGFSDLCGKKGLPVMGLEIV</sequence>
<dbReference type="EMBL" id="JAKNJB010000017">
    <property type="protein sequence ID" value="MCG4527570.1"/>
    <property type="molecule type" value="Genomic_DNA"/>
</dbReference>
<organism evidence="1 2">
    <name type="scientific">Intestinimonas massiliensis</name>
    <name type="common">ex Afouda et al. 2020</name>
    <dbReference type="NCBI Taxonomy" id="1673721"/>
    <lineage>
        <taxon>Bacteria</taxon>
        <taxon>Bacillati</taxon>
        <taxon>Bacillota</taxon>
        <taxon>Clostridia</taxon>
        <taxon>Eubacteriales</taxon>
        <taxon>Intestinimonas</taxon>
    </lineage>
</organism>